<keyword evidence="6 7" id="KW-0472">Membrane</keyword>
<comment type="subcellular location">
    <subcellularLocation>
        <location evidence="1">Endomembrane system</location>
        <topology evidence="1">Multi-pass membrane protein</topology>
    </subcellularLocation>
</comment>
<evidence type="ECO:0000256" key="4">
    <source>
        <dbReference type="ARBA" id="ARBA00022692"/>
    </source>
</evidence>
<dbReference type="OrthoDB" id="9134628at2"/>
<dbReference type="PANTHER" id="PTHR23514:SF3">
    <property type="entry name" value="BYPASS OF STOP CODON PROTEIN 6"/>
    <property type="match status" value="1"/>
</dbReference>
<feature type="transmembrane region" description="Helical" evidence="7">
    <location>
        <begin position="339"/>
        <end position="363"/>
    </location>
</feature>
<evidence type="ECO:0000256" key="7">
    <source>
        <dbReference type="SAM" id="Phobius"/>
    </source>
</evidence>
<dbReference type="eggNOG" id="COG0738">
    <property type="taxonomic scope" value="Bacteria"/>
</dbReference>
<protein>
    <submittedName>
        <fullName evidence="9">Major facilitator superfamily (MFS)transporter</fullName>
    </submittedName>
</protein>
<dbReference type="EMBL" id="CP000271">
    <property type="protein sequence ID" value="ABE34206.1"/>
    <property type="molecule type" value="Genomic_DNA"/>
</dbReference>
<feature type="transmembrane region" description="Helical" evidence="7">
    <location>
        <begin position="108"/>
        <end position="129"/>
    </location>
</feature>
<evidence type="ECO:0000313" key="10">
    <source>
        <dbReference type="Proteomes" id="UP000001817"/>
    </source>
</evidence>
<dbReference type="RefSeq" id="WP_011491551.1">
    <property type="nucleotide sequence ID" value="NC_007952.1"/>
</dbReference>
<organism evidence="9 10">
    <name type="scientific">Paraburkholderia xenovorans (strain LB400)</name>
    <dbReference type="NCBI Taxonomy" id="266265"/>
    <lineage>
        <taxon>Bacteria</taxon>
        <taxon>Pseudomonadati</taxon>
        <taxon>Pseudomonadota</taxon>
        <taxon>Betaproteobacteria</taxon>
        <taxon>Burkholderiales</taxon>
        <taxon>Burkholderiaceae</taxon>
        <taxon>Paraburkholderia</taxon>
    </lineage>
</organism>
<proteinExistence type="inferred from homology"/>
<evidence type="ECO:0000256" key="6">
    <source>
        <dbReference type="ARBA" id="ARBA00023136"/>
    </source>
</evidence>
<accession>Q13NY3</accession>
<feature type="transmembrane region" description="Helical" evidence="7">
    <location>
        <begin position="54"/>
        <end position="75"/>
    </location>
</feature>
<evidence type="ECO:0000313" key="9">
    <source>
        <dbReference type="EMBL" id="ABE34206.1"/>
    </source>
</evidence>
<feature type="transmembrane region" description="Helical" evidence="7">
    <location>
        <begin position="369"/>
        <end position="390"/>
    </location>
</feature>
<feature type="transmembrane region" description="Helical" evidence="7">
    <location>
        <begin position="82"/>
        <end position="102"/>
    </location>
</feature>
<keyword evidence="4 7" id="KW-0812">Transmembrane</keyword>
<dbReference type="STRING" id="266265.Bxe_B1762"/>
<dbReference type="KEGG" id="bxe:Bxe_B1762"/>
<dbReference type="GO" id="GO:0012505">
    <property type="term" value="C:endomembrane system"/>
    <property type="evidence" value="ECO:0007669"/>
    <property type="project" value="UniProtKB-SubCell"/>
</dbReference>
<feature type="domain" description="Major facilitator superfamily (MFS) profile" evidence="8">
    <location>
        <begin position="17"/>
        <end position="395"/>
    </location>
</feature>
<dbReference type="PATRIC" id="fig|266265.5.peg.5985"/>
<dbReference type="InterPro" id="IPR036259">
    <property type="entry name" value="MFS_trans_sf"/>
</dbReference>
<sequence length="401" mass="42019">MNDISLYPKVLFRRDAPTWFLYLVLTIFGFQQSVLGSTLPFLSSEFHYDTVQVGWHFTFYAIGLVASGFLSSALLKRMQINTLIRISAVAMVTAVLAITQVSGLTGTLLVAVAMGLTGGCVQAAVQAGIAWHHAENRDMAMVEAFVCAGVGVFVGPLLIGQASAAGLSWRFALLVCAAALAIVFATLPGPSMPADRAAPLLAPDDDAGARLSRVPFSVVLSWLMVVLGIGAEWGVGFWGAQYLEIRLSLSPAEAVSMMAFFFGGTVLGRLVSSRLLAVLDGRIMLPAVILLGGIAIFTLWISELRLGTLASLVTAGMCLGNFFPLIISNAIRLAPTRVTLISVGATQAVGVSLLIVPIALGYLGQSIGLVNAVGILAVLPALMVVANFCASSCTRSSARGV</sequence>
<keyword evidence="5 7" id="KW-1133">Transmembrane helix</keyword>
<dbReference type="InterPro" id="IPR051788">
    <property type="entry name" value="MFS_Transporter"/>
</dbReference>
<dbReference type="SUPFAM" id="SSF103473">
    <property type="entry name" value="MFS general substrate transporter"/>
    <property type="match status" value="1"/>
</dbReference>
<evidence type="ECO:0000256" key="1">
    <source>
        <dbReference type="ARBA" id="ARBA00004127"/>
    </source>
</evidence>
<dbReference type="Proteomes" id="UP000001817">
    <property type="component" value="Chromosome 2"/>
</dbReference>
<feature type="transmembrane region" description="Helical" evidence="7">
    <location>
        <begin position="283"/>
        <end position="302"/>
    </location>
</feature>
<keyword evidence="10" id="KW-1185">Reference proteome</keyword>
<keyword evidence="3" id="KW-0813">Transport</keyword>
<dbReference type="Pfam" id="PF07690">
    <property type="entry name" value="MFS_1"/>
    <property type="match status" value="1"/>
</dbReference>
<evidence type="ECO:0000256" key="2">
    <source>
        <dbReference type="ARBA" id="ARBA00008335"/>
    </source>
</evidence>
<dbReference type="GO" id="GO:0022857">
    <property type="term" value="F:transmembrane transporter activity"/>
    <property type="evidence" value="ECO:0007669"/>
    <property type="project" value="InterPro"/>
</dbReference>
<feature type="transmembrane region" description="Helical" evidence="7">
    <location>
        <begin position="141"/>
        <end position="161"/>
    </location>
</feature>
<evidence type="ECO:0000259" key="8">
    <source>
        <dbReference type="PROSITE" id="PS50850"/>
    </source>
</evidence>
<dbReference type="PANTHER" id="PTHR23514">
    <property type="entry name" value="BYPASS OF STOP CODON PROTEIN 6"/>
    <property type="match status" value="1"/>
</dbReference>
<dbReference type="Gene3D" id="1.20.1250.20">
    <property type="entry name" value="MFS general substrate transporter like domains"/>
    <property type="match status" value="2"/>
</dbReference>
<feature type="transmembrane region" description="Helical" evidence="7">
    <location>
        <begin position="20"/>
        <end position="42"/>
    </location>
</feature>
<feature type="transmembrane region" description="Helical" evidence="7">
    <location>
        <begin position="308"/>
        <end position="327"/>
    </location>
</feature>
<feature type="transmembrane region" description="Helical" evidence="7">
    <location>
        <begin position="167"/>
        <end position="187"/>
    </location>
</feature>
<dbReference type="GO" id="GO:0016020">
    <property type="term" value="C:membrane"/>
    <property type="evidence" value="ECO:0007669"/>
    <property type="project" value="TreeGrafter"/>
</dbReference>
<feature type="transmembrane region" description="Helical" evidence="7">
    <location>
        <begin position="252"/>
        <end position="271"/>
    </location>
</feature>
<feature type="transmembrane region" description="Helical" evidence="7">
    <location>
        <begin position="219"/>
        <end position="240"/>
    </location>
</feature>
<evidence type="ECO:0000256" key="5">
    <source>
        <dbReference type="ARBA" id="ARBA00022989"/>
    </source>
</evidence>
<name>Q13NY3_PARXL</name>
<gene>
    <name evidence="9" type="ORF">Bxe_B1762</name>
</gene>
<dbReference type="InterPro" id="IPR011701">
    <property type="entry name" value="MFS"/>
</dbReference>
<comment type="similarity">
    <text evidence="2">Belongs to the major facilitator superfamily.</text>
</comment>
<evidence type="ECO:0000256" key="3">
    <source>
        <dbReference type="ARBA" id="ARBA00022448"/>
    </source>
</evidence>
<reference evidence="9 10" key="1">
    <citation type="journal article" date="2006" name="Proc. Natl. Acad. Sci. U.S.A.">
        <title>Burkholderia xenovorans LB400 harbors a multi-replicon, 9.73-Mbp genome shaped for versatility.</title>
        <authorList>
            <person name="Chain P.S."/>
            <person name="Denef V.J."/>
            <person name="Konstantinidis K.T."/>
            <person name="Vergez L.M."/>
            <person name="Agullo L."/>
            <person name="Reyes V.L."/>
            <person name="Hauser L."/>
            <person name="Cordova M."/>
            <person name="Gomez L."/>
            <person name="Gonzalez M."/>
            <person name="Land M."/>
            <person name="Lao V."/>
            <person name="Larimer F."/>
            <person name="LiPuma J.J."/>
            <person name="Mahenthiralingam E."/>
            <person name="Malfatti S.A."/>
            <person name="Marx C.J."/>
            <person name="Parnell J.J."/>
            <person name="Ramette A."/>
            <person name="Richardson P."/>
            <person name="Seeger M."/>
            <person name="Smith D."/>
            <person name="Spilker T."/>
            <person name="Sul W.J."/>
            <person name="Tsoi T.V."/>
            <person name="Ulrich L.E."/>
            <person name="Zhulin I.B."/>
            <person name="Tiedje J.M."/>
        </authorList>
    </citation>
    <scope>NUCLEOTIDE SEQUENCE [LARGE SCALE GENOMIC DNA]</scope>
    <source>
        <strain evidence="9 10">LB400</strain>
    </source>
</reference>
<dbReference type="PROSITE" id="PS50850">
    <property type="entry name" value="MFS"/>
    <property type="match status" value="1"/>
</dbReference>
<dbReference type="InterPro" id="IPR020846">
    <property type="entry name" value="MFS_dom"/>
</dbReference>
<dbReference type="KEGG" id="bxb:DR64_7066"/>
<dbReference type="AlphaFoldDB" id="Q13NY3"/>